<evidence type="ECO:0000256" key="1">
    <source>
        <dbReference type="SAM" id="Phobius"/>
    </source>
</evidence>
<evidence type="ECO:0008006" key="4">
    <source>
        <dbReference type="Google" id="ProtNLM"/>
    </source>
</evidence>
<dbReference type="OrthoDB" id="877274at2"/>
<feature type="transmembrane region" description="Helical" evidence="1">
    <location>
        <begin position="142"/>
        <end position="164"/>
    </location>
</feature>
<dbReference type="EMBL" id="SJPU01000002">
    <property type="protein sequence ID" value="TWU16733.1"/>
    <property type="molecule type" value="Genomic_DNA"/>
</dbReference>
<gene>
    <name evidence="2" type="ORF">Poly21_39390</name>
</gene>
<protein>
    <recommendedName>
        <fullName evidence="4">Transmembrane protein</fullName>
    </recommendedName>
</protein>
<feature type="transmembrane region" description="Helical" evidence="1">
    <location>
        <begin position="117"/>
        <end position="136"/>
    </location>
</feature>
<comment type="caution">
    <text evidence="2">The sequence shown here is derived from an EMBL/GenBank/DDBJ whole genome shotgun (WGS) entry which is preliminary data.</text>
</comment>
<dbReference type="AlphaFoldDB" id="A0A5C6BWT8"/>
<organism evidence="2 3">
    <name type="scientific">Allorhodopirellula heiligendammensis</name>
    <dbReference type="NCBI Taxonomy" id="2714739"/>
    <lineage>
        <taxon>Bacteria</taxon>
        <taxon>Pseudomonadati</taxon>
        <taxon>Planctomycetota</taxon>
        <taxon>Planctomycetia</taxon>
        <taxon>Pirellulales</taxon>
        <taxon>Pirellulaceae</taxon>
        <taxon>Allorhodopirellula</taxon>
    </lineage>
</organism>
<accession>A0A5C6BWT8</accession>
<keyword evidence="1" id="KW-0472">Membrane</keyword>
<dbReference type="Proteomes" id="UP000319908">
    <property type="component" value="Unassembled WGS sequence"/>
</dbReference>
<evidence type="ECO:0000313" key="3">
    <source>
        <dbReference type="Proteomes" id="UP000319908"/>
    </source>
</evidence>
<dbReference type="RefSeq" id="WP_146408316.1">
    <property type="nucleotide sequence ID" value="NZ_SJPU01000002.1"/>
</dbReference>
<keyword evidence="3" id="KW-1185">Reference proteome</keyword>
<reference evidence="2 3" key="1">
    <citation type="journal article" date="2020" name="Antonie Van Leeuwenhoek">
        <title>Rhodopirellula heiligendammensis sp. nov., Rhodopirellula pilleata sp. nov., and Rhodopirellula solitaria sp. nov. isolated from natural or artificial marine surfaces in Northern Germany and California, USA, and emended description of the genus Rhodopirellula.</title>
        <authorList>
            <person name="Kallscheuer N."/>
            <person name="Wiegand S."/>
            <person name="Jogler M."/>
            <person name="Boedeker C."/>
            <person name="Peeters S.H."/>
            <person name="Rast P."/>
            <person name="Heuer A."/>
            <person name="Jetten M.S.M."/>
            <person name="Rohde M."/>
            <person name="Jogler C."/>
        </authorList>
    </citation>
    <scope>NUCLEOTIDE SEQUENCE [LARGE SCALE GENOMIC DNA]</scope>
    <source>
        <strain evidence="2 3">Poly21</strain>
    </source>
</reference>
<keyword evidence="1" id="KW-0812">Transmembrane</keyword>
<proteinExistence type="predicted"/>
<sequence>MIVPRYWAEAKRQIDQDDRRLTIRRYGWSDDSEPAAQQHAEDRVNEAIKRIEAGEQTLLREPKVAYNGADGLPIREEIISRHEDAVVTRNSYGALCLNTPDVLFADVDAPPSSSCAVYFYTLFLYAAAYFVLARLFADARSIWLFLLGALFFVTIFGSVWHWLVDRLARSPKAKARQRIERFANRSQDWSLRLYETPMGWRVLVTHATFDPRSDEVRDFFQAIGADPTYRRMCFNQNCFRARVSPKPWRMGITAHLRPRPGIWPVSAERLPARTQWVQHYEQQAKAYSACRFEASIGSSVICPKASAIVKLHDVLSRAQSPEPMA</sequence>
<evidence type="ECO:0000313" key="2">
    <source>
        <dbReference type="EMBL" id="TWU16733.1"/>
    </source>
</evidence>
<keyword evidence="1" id="KW-1133">Transmembrane helix</keyword>
<name>A0A5C6BWT8_9BACT</name>